<dbReference type="InterPro" id="IPR036390">
    <property type="entry name" value="WH_DNA-bd_sf"/>
</dbReference>
<dbReference type="InterPro" id="IPR052509">
    <property type="entry name" value="Metal_resp_DNA-bind_regulator"/>
</dbReference>
<dbReference type="Proteomes" id="UP001461341">
    <property type="component" value="Chromosome"/>
</dbReference>
<evidence type="ECO:0000256" key="1">
    <source>
        <dbReference type="SAM" id="Coils"/>
    </source>
</evidence>
<feature type="domain" description="Transcription regulator PadR N-terminal" evidence="2">
    <location>
        <begin position="5"/>
        <end position="75"/>
    </location>
</feature>
<dbReference type="Pfam" id="PF03551">
    <property type="entry name" value="PadR"/>
    <property type="match status" value="1"/>
</dbReference>
<dbReference type="PANTHER" id="PTHR33169:SF14">
    <property type="entry name" value="TRANSCRIPTIONAL REGULATOR RV3488"/>
    <property type="match status" value="1"/>
</dbReference>
<accession>A0ABZ2YG24</accession>
<name>A0ABZ2YG24_9BACT</name>
<feature type="coiled-coil region" evidence="1">
    <location>
        <begin position="66"/>
        <end position="93"/>
    </location>
</feature>
<proteinExistence type="predicted"/>
<evidence type="ECO:0000259" key="2">
    <source>
        <dbReference type="Pfam" id="PF03551"/>
    </source>
</evidence>
<dbReference type="Gene3D" id="1.10.10.10">
    <property type="entry name" value="Winged helix-like DNA-binding domain superfamily/Winged helix DNA-binding domain"/>
    <property type="match status" value="1"/>
</dbReference>
<gene>
    <name evidence="3" type="ORF">QBE54_04625</name>
</gene>
<sequence length="95" mass="11232">MRIHILYHAGNETIYGVWMMSELKKHGYEVSPGTLYPLLHNMEKEGLLKSRKEVHEGRVRKYYRITSQGKEVLKKAREKVKELAQEILREDKSYG</sequence>
<dbReference type="InterPro" id="IPR036388">
    <property type="entry name" value="WH-like_DNA-bd_sf"/>
</dbReference>
<keyword evidence="1" id="KW-0175">Coiled coil</keyword>
<reference evidence="3 4" key="1">
    <citation type="submission" date="2023-03" db="EMBL/GenBank/DDBJ databases">
        <title>Novel Species.</title>
        <authorList>
            <person name="Ma S."/>
        </authorList>
    </citation>
    <scope>NUCLEOTIDE SEQUENCE [LARGE SCALE GENOMIC DNA]</scope>
    <source>
        <strain evidence="3 4">B11</strain>
    </source>
</reference>
<organism evidence="3 4">
    <name type="scientific">Thermatribacter velox</name>
    <dbReference type="NCBI Taxonomy" id="3039681"/>
    <lineage>
        <taxon>Bacteria</taxon>
        <taxon>Pseudomonadati</taxon>
        <taxon>Atribacterota</taxon>
        <taxon>Atribacteria</taxon>
        <taxon>Atribacterales</taxon>
        <taxon>Thermatribacteraceae</taxon>
        <taxon>Thermatribacter</taxon>
    </lineage>
</organism>
<evidence type="ECO:0000313" key="4">
    <source>
        <dbReference type="Proteomes" id="UP001461341"/>
    </source>
</evidence>
<dbReference type="SUPFAM" id="SSF46785">
    <property type="entry name" value="Winged helix' DNA-binding domain"/>
    <property type="match status" value="1"/>
</dbReference>
<dbReference type="EMBL" id="CP121689">
    <property type="protein sequence ID" value="WZL77231.1"/>
    <property type="molecule type" value="Genomic_DNA"/>
</dbReference>
<dbReference type="PANTHER" id="PTHR33169">
    <property type="entry name" value="PADR-FAMILY TRANSCRIPTIONAL REGULATOR"/>
    <property type="match status" value="1"/>
</dbReference>
<keyword evidence="4" id="KW-1185">Reference proteome</keyword>
<protein>
    <submittedName>
        <fullName evidence="3">PadR family transcriptional regulator</fullName>
    </submittedName>
</protein>
<evidence type="ECO:0000313" key="3">
    <source>
        <dbReference type="EMBL" id="WZL77231.1"/>
    </source>
</evidence>
<dbReference type="InterPro" id="IPR005149">
    <property type="entry name" value="Tscrpt_reg_PadR_N"/>
</dbReference>